<keyword evidence="2" id="KW-0812">Transmembrane</keyword>
<gene>
    <name evidence="3" type="ORF">SAMN04490178_105149</name>
</gene>
<dbReference type="Proteomes" id="UP000198847">
    <property type="component" value="Unassembled WGS sequence"/>
</dbReference>
<name>A0A1H8SPN5_9FIRM</name>
<keyword evidence="4" id="KW-1185">Reference proteome</keyword>
<evidence type="ECO:0000313" key="4">
    <source>
        <dbReference type="Proteomes" id="UP000198847"/>
    </source>
</evidence>
<feature type="transmembrane region" description="Helical" evidence="2">
    <location>
        <begin position="32"/>
        <end position="51"/>
    </location>
</feature>
<protein>
    <submittedName>
        <fullName evidence="3">Uncharacterized protein</fullName>
    </submittedName>
</protein>
<evidence type="ECO:0000313" key="3">
    <source>
        <dbReference type="EMBL" id="SEO80672.1"/>
    </source>
</evidence>
<keyword evidence="2" id="KW-1133">Transmembrane helix</keyword>
<evidence type="ECO:0000256" key="1">
    <source>
        <dbReference type="SAM" id="MobiDB-lite"/>
    </source>
</evidence>
<dbReference type="EMBL" id="FODY01000005">
    <property type="protein sequence ID" value="SEO80672.1"/>
    <property type="molecule type" value="Genomic_DNA"/>
</dbReference>
<reference evidence="3 4" key="1">
    <citation type="submission" date="2016-10" db="EMBL/GenBank/DDBJ databases">
        <authorList>
            <person name="de Groot N.N."/>
        </authorList>
    </citation>
    <scope>NUCLEOTIDE SEQUENCE [LARGE SCALE GENOMIC DNA]</scope>
    <source>
        <strain evidence="3 4">DSM 13305</strain>
    </source>
</reference>
<dbReference type="STRING" id="112903.SAMN04490178_105149"/>
<proteinExistence type="predicted"/>
<dbReference type="AlphaFoldDB" id="A0A1H8SPN5"/>
<organism evidence="3 4">
    <name type="scientific">Propionispora vibrioides</name>
    <dbReference type="NCBI Taxonomy" id="112903"/>
    <lineage>
        <taxon>Bacteria</taxon>
        <taxon>Bacillati</taxon>
        <taxon>Bacillota</taxon>
        <taxon>Negativicutes</taxon>
        <taxon>Selenomonadales</taxon>
        <taxon>Sporomusaceae</taxon>
        <taxon>Propionispora</taxon>
    </lineage>
</organism>
<dbReference type="OrthoDB" id="1683241at2"/>
<keyword evidence="2" id="KW-0472">Membrane</keyword>
<dbReference type="RefSeq" id="WP_091744896.1">
    <property type="nucleotide sequence ID" value="NZ_FODY01000005.1"/>
</dbReference>
<feature type="region of interest" description="Disordered" evidence="1">
    <location>
        <begin position="69"/>
        <end position="98"/>
    </location>
</feature>
<evidence type="ECO:0000256" key="2">
    <source>
        <dbReference type="SAM" id="Phobius"/>
    </source>
</evidence>
<sequence length="109" mass="11701">MFKLKFAACLALLVGTLTVIIGFVHDARPLTLLYRTAISLVVFGIAGYVIGSIGEKFLSRLAVTPSDSGIHDAAMPGEPHTEQEEASSSAPFTPFTPDNLARIIKKQIE</sequence>
<accession>A0A1H8SPN5</accession>